<gene>
    <name evidence="3" type="ORF">GIB67_008745</name>
</gene>
<dbReference type="SUPFAM" id="SSF53098">
    <property type="entry name" value="Ribonuclease H-like"/>
    <property type="match status" value="1"/>
</dbReference>
<dbReference type="EMBL" id="JACGCM010000250">
    <property type="protein sequence ID" value="KAF6174690.1"/>
    <property type="molecule type" value="Genomic_DNA"/>
</dbReference>
<proteinExistence type="predicted"/>
<dbReference type="InterPro" id="IPR012337">
    <property type="entry name" value="RNaseH-like_sf"/>
</dbReference>
<feature type="domain" description="HAT C-terminal dimerisation" evidence="2">
    <location>
        <begin position="136"/>
        <end position="217"/>
    </location>
</feature>
<evidence type="ECO:0000313" key="4">
    <source>
        <dbReference type="Proteomes" id="UP000541444"/>
    </source>
</evidence>
<dbReference type="InterPro" id="IPR008906">
    <property type="entry name" value="HATC_C_dom"/>
</dbReference>
<dbReference type="Proteomes" id="UP000541444">
    <property type="component" value="Unassembled WGS sequence"/>
</dbReference>
<dbReference type="OrthoDB" id="1937594at2759"/>
<feature type="compositionally biased region" description="Low complexity" evidence="1">
    <location>
        <begin position="56"/>
        <end position="65"/>
    </location>
</feature>
<evidence type="ECO:0000256" key="1">
    <source>
        <dbReference type="SAM" id="MobiDB-lite"/>
    </source>
</evidence>
<accession>A0A7J7P5S2</accession>
<reference evidence="3 4" key="1">
    <citation type="journal article" date="2020" name="IScience">
        <title>Genome Sequencing of the Endangered Kingdonia uniflora (Circaeasteraceae, Ranunculales) Reveals Potential Mechanisms of Evolutionary Specialization.</title>
        <authorList>
            <person name="Sun Y."/>
            <person name="Deng T."/>
            <person name="Zhang A."/>
            <person name="Moore M.J."/>
            <person name="Landis J.B."/>
            <person name="Lin N."/>
            <person name="Zhang H."/>
            <person name="Zhang X."/>
            <person name="Huang J."/>
            <person name="Zhang X."/>
            <person name="Sun H."/>
            <person name="Wang H."/>
        </authorList>
    </citation>
    <scope>NUCLEOTIDE SEQUENCE [LARGE SCALE GENOMIC DNA]</scope>
    <source>
        <strain evidence="3">TB1705</strain>
        <tissue evidence="3">Leaf</tissue>
    </source>
</reference>
<protein>
    <recommendedName>
        <fullName evidence="2">HAT C-terminal dimerisation domain-containing protein</fullName>
    </recommendedName>
</protein>
<dbReference type="PANTHER" id="PTHR23272:SF187">
    <property type="entry name" value="AC9 TRANSPOSASE-RELATED"/>
    <property type="match status" value="1"/>
</dbReference>
<feature type="region of interest" description="Disordered" evidence="1">
    <location>
        <begin position="1"/>
        <end position="67"/>
    </location>
</feature>
<evidence type="ECO:0000259" key="2">
    <source>
        <dbReference type="Pfam" id="PF05699"/>
    </source>
</evidence>
<organism evidence="3 4">
    <name type="scientific">Kingdonia uniflora</name>
    <dbReference type="NCBI Taxonomy" id="39325"/>
    <lineage>
        <taxon>Eukaryota</taxon>
        <taxon>Viridiplantae</taxon>
        <taxon>Streptophyta</taxon>
        <taxon>Embryophyta</taxon>
        <taxon>Tracheophyta</taxon>
        <taxon>Spermatophyta</taxon>
        <taxon>Magnoliopsida</taxon>
        <taxon>Ranunculales</taxon>
        <taxon>Circaeasteraceae</taxon>
        <taxon>Kingdonia</taxon>
    </lineage>
</organism>
<name>A0A7J7P5S2_9MAGN</name>
<keyword evidence="4" id="KW-1185">Reference proteome</keyword>
<feature type="region of interest" description="Disordered" evidence="1">
    <location>
        <begin position="110"/>
        <end position="134"/>
    </location>
</feature>
<evidence type="ECO:0000313" key="3">
    <source>
        <dbReference type="EMBL" id="KAF6174690.1"/>
    </source>
</evidence>
<dbReference type="GO" id="GO:0046983">
    <property type="term" value="F:protein dimerization activity"/>
    <property type="evidence" value="ECO:0007669"/>
    <property type="project" value="InterPro"/>
</dbReference>
<comment type="caution">
    <text evidence="3">The sequence shown here is derived from an EMBL/GenBank/DDBJ whole genome shotgun (WGS) entry which is preliminary data.</text>
</comment>
<dbReference type="AlphaFoldDB" id="A0A7J7P5S2"/>
<dbReference type="Pfam" id="PF05699">
    <property type="entry name" value="Dimer_Tnp_hAT"/>
    <property type="match status" value="1"/>
</dbReference>
<sequence length="238" mass="27092">MGPRKRFLTINGIDDESPQIRYTENDPHRTPTYSDTEDELPTQPPRPQDPRPQDPSPKISSSSSKISKRSLKLRSEVWDWFTRYEALHPGQDYEVSGKFNAPLTYVESNLSQPQTAAERIGESTRRGAHSGRGSKELSRYLESDTIDDVDFDVLKWWKVNEIKFPILAAIARDILTIPVSTIASKAAFSGARRLMADYRSSLAPDTIEATMCLRDWYLAEDKNQDKLLQGSEEELELE</sequence>
<dbReference type="PANTHER" id="PTHR23272">
    <property type="entry name" value="BED FINGER-RELATED"/>
    <property type="match status" value="1"/>
</dbReference>